<dbReference type="GO" id="GO:0008170">
    <property type="term" value="F:N-methyltransferase activity"/>
    <property type="evidence" value="ECO:0007669"/>
    <property type="project" value="InterPro"/>
</dbReference>
<evidence type="ECO:0000259" key="2">
    <source>
        <dbReference type="Pfam" id="PF02384"/>
    </source>
</evidence>
<gene>
    <name evidence="3" type="ORF">I8Y21_006315</name>
</gene>
<keyword evidence="3" id="KW-0489">Methyltransferase</keyword>
<name>A0AAN5LEQ0_KLEOX</name>
<reference evidence="3" key="2">
    <citation type="submission" date="2020-11" db="EMBL/GenBank/DDBJ databases">
        <authorList>
            <consortium name="NCBI Pathogen Detection Project"/>
        </authorList>
    </citation>
    <scope>NUCLEOTIDE SEQUENCE</scope>
    <source>
        <strain evidence="3">R404</strain>
    </source>
</reference>
<dbReference type="SUPFAM" id="SSF53335">
    <property type="entry name" value="S-adenosyl-L-methionine-dependent methyltransferases"/>
    <property type="match status" value="1"/>
</dbReference>
<feature type="domain" description="DNA methylase adenine-specific" evidence="2">
    <location>
        <begin position="100"/>
        <end position="212"/>
    </location>
</feature>
<dbReference type="Proteomes" id="UP000856143">
    <property type="component" value="Unassembled WGS sequence"/>
</dbReference>
<dbReference type="EMBL" id="DACSEO010000212">
    <property type="protein sequence ID" value="HAT1685446.1"/>
    <property type="molecule type" value="Genomic_DNA"/>
</dbReference>
<dbReference type="InterPro" id="IPR003356">
    <property type="entry name" value="DNA_methylase_A-5"/>
</dbReference>
<dbReference type="InterPro" id="IPR029063">
    <property type="entry name" value="SAM-dependent_MTases_sf"/>
</dbReference>
<comment type="similarity">
    <text evidence="1">Belongs to the N(4)/N(6)-methyltransferase family.</text>
</comment>
<dbReference type="AlphaFoldDB" id="A0AAN5LEQ0"/>
<keyword evidence="3" id="KW-0808">Transferase</keyword>
<dbReference type="GO" id="GO:0003677">
    <property type="term" value="F:DNA binding"/>
    <property type="evidence" value="ECO:0007669"/>
    <property type="project" value="InterPro"/>
</dbReference>
<dbReference type="Gene3D" id="3.40.50.150">
    <property type="entry name" value="Vaccinia Virus protein VP39"/>
    <property type="match status" value="1"/>
</dbReference>
<evidence type="ECO:0000256" key="1">
    <source>
        <dbReference type="ARBA" id="ARBA00006594"/>
    </source>
</evidence>
<evidence type="ECO:0000313" key="4">
    <source>
        <dbReference type="Proteomes" id="UP000856143"/>
    </source>
</evidence>
<reference evidence="3" key="1">
    <citation type="journal article" date="2018" name="Genome Biol.">
        <title>SKESA: strategic k-mer extension for scrupulous assemblies.</title>
        <authorList>
            <person name="Souvorov A."/>
            <person name="Agarwala R."/>
            <person name="Lipman D.J."/>
        </authorList>
    </citation>
    <scope>NUCLEOTIDE SEQUENCE</scope>
    <source>
        <strain evidence="3">R404</strain>
    </source>
</reference>
<dbReference type="Pfam" id="PF02384">
    <property type="entry name" value="N6_Mtase"/>
    <property type="match status" value="1"/>
</dbReference>
<accession>A0AAN5LEQ0</accession>
<evidence type="ECO:0000313" key="3">
    <source>
        <dbReference type="EMBL" id="HAT1685446.1"/>
    </source>
</evidence>
<proteinExistence type="inferred from homology"/>
<protein>
    <submittedName>
        <fullName evidence="3">SAM-dependent DNA methyltransferase</fullName>
    </submittedName>
</protein>
<comment type="caution">
    <text evidence="3">The sequence shown here is derived from an EMBL/GenBank/DDBJ whole genome shotgun (WGS) entry which is preliminary data.</text>
</comment>
<sequence>MITTDHQKAFIKLFESTARYHHRHKVFEDFVSCAVAAIHNKICHSEMLEAEYMTIIKGYEREDLLNMAHLLSHVTMGLAEAPCDFLGSVFMQLELGDEYRGQFFTPWPVARMMAQMNFHGAGQKLRTQPFITLYEPASGAGCMALSFAAEMEEKGWSPDEHLWVTAVDIDPLAAGMTFIQLALNGIPGQVRTANALSDETPRRILHTPMHYVAGWQQRLNAIPYPVGSVF</sequence>
<dbReference type="GO" id="GO:0032259">
    <property type="term" value="P:methylation"/>
    <property type="evidence" value="ECO:0007669"/>
    <property type="project" value="UniProtKB-KW"/>
</dbReference>
<organism evidence="3 4">
    <name type="scientific">Klebsiella oxytoca</name>
    <dbReference type="NCBI Taxonomy" id="571"/>
    <lineage>
        <taxon>Bacteria</taxon>
        <taxon>Pseudomonadati</taxon>
        <taxon>Pseudomonadota</taxon>
        <taxon>Gammaproteobacteria</taxon>
        <taxon>Enterobacterales</taxon>
        <taxon>Enterobacteriaceae</taxon>
        <taxon>Klebsiella/Raoultella group</taxon>
        <taxon>Klebsiella</taxon>
    </lineage>
</organism>